<sequence length="126" mass="14572">MIMDAHDPSNTSPSRSVERAQDEKVWHHTDQVTTRSVNIHAVLHDWAIRDEIRLRAQQQVVADRLERSRQQHIMPPYNHAAMRGRDQTTALVAGSELLHLSPYRRQLPEAARTCLALRLQLPCRIQ</sequence>
<keyword evidence="3" id="KW-1185">Reference proteome</keyword>
<proteinExistence type="predicted"/>
<dbReference type="VEuPathDB" id="TriTrypDB:BSAL_21435"/>
<dbReference type="EMBL" id="CYKH01001741">
    <property type="protein sequence ID" value="CUI14969.1"/>
    <property type="molecule type" value="Genomic_DNA"/>
</dbReference>
<feature type="region of interest" description="Disordered" evidence="1">
    <location>
        <begin position="1"/>
        <end position="29"/>
    </location>
</feature>
<organism evidence="2 3">
    <name type="scientific">Bodo saltans</name>
    <name type="common">Flagellated protozoan</name>
    <dbReference type="NCBI Taxonomy" id="75058"/>
    <lineage>
        <taxon>Eukaryota</taxon>
        <taxon>Discoba</taxon>
        <taxon>Euglenozoa</taxon>
        <taxon>Kinetoplastea</taxon>
        <taxon>Metakinetoplastina</taxon>
        <taxon>Eubodonida</taxon>
        <taxon>Bodonidae</taxon>
        <taxon>Bodo</taxon>
    </lineage>
</organism>
<evidence type="ECO:0000313" key="2">
    <source>
        <dbReference type="EMBL" id="CUI14969.1"/>
    </source>
</evidence>
<dbReference type="AlphaFoldDB" id="A0A0S4KPX1"/>
<reference evidence="3" key="1">
    <citation type="submission" date="2015-09" db="EMBL/GenBank/DDBJ databases">
        <authorList>
            <consortium name="Pathogen Informatics"/>
        </authorList>
    </citation>
    <scope>NUCLEOTIDE SEQUENCE [LARGE SCALE GENOMIC DNA]</scope>
    <source>
        <strain evidence="3">Lake Konstanz</strain>
    </source>
</reference>
<gene>
    <name evidence="2" type="ORF">BSAL_21435</name>
</gene>
<feature type="compositionally biased region" description="Basic and acidic residues" evidence="1">
    <location>
        <begin position="16"/>
        <end position="29"/>
    </location>
</feature>
<evidence type="ECO:0000256" key="1">
    <source>
        <dbReference type="SAM" id="MobiDB-lite"/>
    </source>
</evidence>
<dbReference type="Proteomes" id="UP000051952">
    <property type="component" value="Unassembled WGS sequence"/>
</dbReference>
<evidence type="ECO:0000313" key="3">
    <source>
        <dbReference type="Proteomes" id="UP000051952"/>
    </source>
</evidence>
<protein>
    <submittedName>
        <fullName evidence="2">Uncharacterized protein</fullName>
    </submittedName>
</protein>
<name>A0A0S4KPX1_BODSA</name>
<accession>A0A0S4KPX1</accession>